<gene>
    <name evidence="1" type="ORF">NOCA240002</name>
</gene>
<protein>
    <submittedName>
        <fullName evidence="1">Uncharacterized protein</fullName>
    </submittedName>
</protein>
<proteinExistence type="predicted"/>
<dbReference type="EMBL" id="CZKA01000034">
    <property type="protein sequence ID" value="CUR57228.1"/>
    <property type="molecule type" value="Genomic_DNA"/>
</dbReference>
<evidence type="ECO:0000313" key="1">
    <source>
        <dbReference type="EMBL" id="CUR57228.1"/>
    </source>
</evidence>
<name>A0A2P2C5E4_9ZZZZ</name>
<organism evidence="1">
    <name type="scientific">metagenome</name>
    <dbReference type="NCBI Taxonomy" id="256318"/>
    <lineage>
        <taxon>unclassified sequences</taxon>
        <taxon>metagenomes</taxon>
    </lineage>
</organism>
<dbReference type="AlphaFoldDB" id="A0A2P2C5E4"/>
<sequence length="116" mass="11843">MANVNLPMPVVVAGGALALLGGYLIGVVAGPDTPDRATGVVESYDSTNAVLCLGGDAVSDQDGVNDEGVLCGTWQRPQNADTPVEGDRFRFVTMKTATSPDAESGGTVLIYGDVVD</sequence>
<reference evidence="1" key="1">
    <citation type="submission" date="2015-08" db="EMBL/GenBank/DDBJ databases">
        <authorList>
            <person name="Babu N.S."/>
            <person name="Beckwith C.J."/>
            <person name="Beseler K.G."/>
            <person name="Brison A."/>
            <person name="Carone J.V."/>
            <person name="Caskin T.P."/>
            <person name="Diamond M."/>
            <person name="Durham M.E."/>
            <person name="Foxe J.M."/>
            <person name="Go M."/>
            <person name="Henderson B.A."/>
            <person name="Jones I.B."/>
            <person name="McGettigan J.A."/>
            <person name="Micheletti S.J."/>
            <person name="Nasrallah M.E."/>
            <person name="Ortiz D."/>
            <person name="Piller C.R."/>
            <person name="Privatt S.R."/>
            <person name="Schneider S.L."/>
            <person name="Sharp S."/>
            <person name="Smith T.C."/>
            <person name="Stanton J.D."/>
            <person name="Ullery H.E."/>
            <person name="Wilson R.J."/>
            <person name="Serrano M.G."/>
            <person name="Buck G."/>
            <person name="Lee V."/>
            <person name="Wang Y."/>
            <person name="Carvalho R."/>
            <person name="Voegtly L."/>
            <person name="Shi R."/>
            <person name="Duckworth R."/>
            <person name="Johnson A."/>
            <person name="Loviza R."/>
            <person name="Walstead R."/>
            <person name="Shah Z."/>
            <person name="Kiflezghi M."/>
            <person name="Wade K."/>
            <person name="Ball S.L."/>
            <person name="Bradley K.W."/>
            <person name="Asai D.J."/>
            <person name="Bowman C.A."/>
            <person name="Russell D.A."/>
            <person name="Pope W.H."/>
            <person name="Jacobs-Sera D."/>
            <person name="Hendrix R.W."/>
            <person name="Hatfull G.F."/>
        </authorList>
    </citation>
    <scope>NUCLEOTIDE SEQUENCE</scope>
</reference>
<accession>A0A2P2C5E4</accession>